<dbReference type="RefSeq" id="WP_158188226.1">
    <property type="nucleotide sequence ID" value="NZ_CP046902.1"/>
</dbReference>
<dbReference type="AlphaFoldDB" id="A0A6I6LJY0"/>
<protein>
    <submittedName>
        <fullName evidence="1">DUF4256 family protein</fullName>
    </submittedName>
</protein>
<dbReference type="OrthoDB" id="8442276at2"/>
<sequence length="181" mass="20707">MNAFERNELLDRLENRFEHNMHRHPGIAWRDVHARLERDPRALETLHAMEATGGEPDVIGHDHETGRYRFCDCSRETPAGRRSICYDDAALESRNEHKPQRSAMGMACEMGIEMLTEEQYQALQTLGEFDTKTSSWIKTPADVRALGGALFGDRRYGRSFIYHNGAQSYYAARGFRGLLSV</sequence>
<reference evidence="1 2" key="1">
    <citation type="submission" date="2019-12" db="EMBL/GenBank/DDBJ databases">
        <title>Complete genome sequence of Pseudomonas stutzeri.</title>
        <authorList>
            <person name="Lim S.R."/>
            <person name="Kim J.H."/>
        </authorList>
    </citation>
    <scope>NUCLEOTIDE SEQUENCE [LARGE SCALE GENOMIC DNA]</scope>
    <source>
        <strain evidence="1 2">PM101005</strain>
    </source>
</reference>
<dbReference type="InterPro" id="IPR025352">
    <property type="entry name" value="DUF4256"/>
</dbReference>
<dbReference type="Proteomes" id="UP000438983">
    <property type="component" value="Chromosome"/>
</dbReference>
<dbReference type="Pfam" id="PF14066">
    <property type="entry name" value="DUF4256"/>
    <property type="match status" value="1"/>
</dbReference>
<evidence type="ECO:0000313" key="2">
    <source>
        <dbReference type="Proteomes" id="UP000438983"/>
    </source>
</evidence>
<proteinExistence type="predicted"/>
<name>A0A6I6LJY0_STUST</name>
<evidence type="ECO:0000313" key="1">
    <source>
        <dbReference type="EMBL" id="QGZ30738.1"/>
    </source>
</evidence>
<dbReference type="EMBL" id="CP046902">
    <property type="protein sequence ID" value="QGZ30738.1"/>
    <property type="molecule type" value="Genomic_DNA"/>
</dbReference>
<gene>
    <name evidence="1" type="ORF">GQA94_11945</name>
</gene>
<organism evidence="1 2">
    <name type="scientific">Stutzerimonas stutzeri</name>
    <name type="common">Pseudomonas stutzeri</name>
    <dbReference type="NCBI Taxonomy" id="316"/>
    <lineage>
        <taxon>Bacteria</taxon>
        <taxon>Pseudomonadati</taxon>
        <taxon>Pseudomonadota</taxon>
        <taxon>Gammaproteobacteria</taxon>
        <taxon>Pseudomonadales</taxon>
        <taxon>Pseudomonadaceae</taxon>
        <taxon>Stutzerimonas</taxon>
    </lineage>
</organism>
<accession>A0A6I6LJY0</accession>